<dbReference type="Pfam" id="PF02390">
    <property type="entry name" value="Methyltransf_4"/>
    <property type="match status" value="1"/>
</dbReference>
<keyword evidence="9" id="KW-1185">Reference proteome</keyword>
<keyword evidence="4 7" id="KW-0808">Transferase</keyword>
<dbReference type="GO" id="GO:0043527">
    <property type="term" value="C:tRNA methyltransferase complex"/>
    <property type="evidence" value="ECO:0007669"/>
    <property type="project" value="TreeGrafter"/>
</dbReference>
<reference evidence="8 9" key="1">
    <citation type="submission" date="2017-03" db="EMBL/GenBank/DDBJ databases">
        <title>Complete genome sequence of Candidatus 'Thiodictyon syntrophicum' sp. nov. strain Cad16T, a photolithoautotroph purple sulfur bacterium isolated from an alpine meromictic lake.</title>
        <authorList>
            <person name="Luedin S.M."/>
            <person name="Pothier J.F."/>
            <person name="Danza F."/>
            <person name="Storelli N."/>
            <person name="Wittwer M."/>
            <person name="Tonolla M."/>
        </authorList>
    </citation>
    <scope>NUCLEOTIDE SEQUENCE [LARGE SCALE GENOMIC DNA]</scope>
    <source>
        <strain evidence="8 9">Cad16T</strain>
    </source>
</reference>
<keyword evidence="3 7" id="KW-0489">Methyltransferase</keyword>
<evidence type="ECO:0000313" key="9">
    <source>
        <dbReference type="Proteomes" id="UP000232638"/>
    </source>
</evidence>
<evidence type="ECO:0000256" key="6">
    <source>
        <dbReference type="ARBA" id="ARBA00022694"/>
    </source>
</evidence>
<evidence type="ECO:0000256" key="7">
    <source>
        <dbReference type="HAMAP-Rule" id="MF_01057"/>
    </source>
</evidence>
<dbReference type="CDD" id="cd02440">
    <property type="entry name" value="AdoMet_MTases"/>
    <property type="match status" value="1"/>
</dbReference>
<dbReference type="PROSITE" id="PS51625">
    <property type="entry name" value="SAM_MT_TRMB"/>
    <property type="match status" value="1"/>
</dbReference>
<dbReference type="AlphaFoldDB" id="A0A2K8UGB5"/>
<feature type="binding site" evidence="7">
    <location>
        <position position="96"/>
    </location>
    <ligand>
        <name>S-adenosyl-L-methionine</name>
        <dbReference type="ChEBI" id="CHEBI:59789"/>
    </ligand>
</feature>
<dbReference type="GO" id="GO:0008176">
    <property type="term" value="F:tRNA (guanine(46)-N7)-methyltransferase activity"/>
    <property type="evidence" value="ECO:0007669"/>
    <property type="project" value="UniProtKB-UniRule"/>
</dbReference>
<evidence type="ECO:0000256" key="3">
    <source>
        <dbReference type="ARBA" id="ARBA00022603"/>
    </source>
</evidence>
<dbReference type="RefSeq" id="WP_100922269.1">
    <property type="nucleotide sequence ID" value="NZ_CP020370.1"/>
</dbReference>
<dbReference type="InterPro" id="IPR055361">
    <property type="entry name" value="tRNA_methyltr_TrmB_bact"/>
</dbReference>
<dbReference type="InterPro" id="IPR003358">
    <property type="entry name" value="tRNA_(Gua-N-7)_MeTrfase_Trmb"/>
</dbReference>
<feature type="binding site" evidence="7">
    <location>
        <position position="146"/>
    </location>
    <ligand>
        <name>S-adenosyl-L-methionine</name>
        <dbReference type="ChEBI" id="CHEBI:59789"/>
    </ligand>
</feature>
<comment type="caution">
    <text evidence="7">Lacks conserved residue(s) required for the propagation of feature annotation.</text>
</comment>
<keyword evidence="6 7" id="KW-0819">tRNA processing</keyword>
<dbReference type="EMBL" id="CP020370">
    <property type="protein sequence ID" value="AUB84616.1"/>
    <property type="molecule type" value="Genomic_DNA"/>
</dbReference>
<dbReference type="InterPro" id="IPR029063">
    <property type="entry name" value="SAM-dependent_MTases_sf"/>
</dbReference>
<dbReference type="KEGG" id="tsy:THSYN_02510"/>
<feature type="binding site" evidence="7">
    <location>
        <begin position="220"/>
        <end position="223"/>
    </location>
    <ligand>
        <name>substrate</name>
    </ligand>
</feature>
<dbReference type="EC" id="2.1.1.33" evidence="7"/>
<dbReference type="Gene3D" id="3.40.50.150">
    <property type="entry name" value="Vaccinia Virus protein VP39"/>
    <property type="match status" value="1"/>
</dbReference>
<comment type="similarity">
    <text evidence="7">Belongs to the class I-like SAM-binding methyltransferase superfamily. TrmB family.</text>
</comment>
<comment type="pathway">
    <text evidence="7">tRNA modification; N(7)-methylguanine-tRNA biosynthesis.</text>
</comment>
<gene>
    <name evidence="7" type="primary">trmB</name>
    <name evidence="8" type="ORF">THSYN_02510</name>
</gene>
<protein>
    <recommendedName>
        <fullName evidence="7">tRNA (guanine-N(7)-)-methyltransferase</fullName>
        <ecNumber evidence="7">2.1.1.33</ecNumber>
    </recommendedName>
    <alternativeName>
        <fullName evidence="7">tRNA (guanine(46)-N(7))-methyltransferase</fullName>
    </alternativeName>
    <alternativeName>
        <fullName evidence="7">tRNA(m7G46)-methyltransferase</fullName>
    </alternativeName>
</protein>
<evidence type="ECO:0000256" key="2">
    <source>
        <dbReference type="ARBA" id="ARBA00003015"/>
    </source>
</evidence>
<dbReference type="SUPFAM" id="SSF53335">
    <property type="entry name" value="S-adenosyl-L-methionine-dependent methyltransferases"/>
    <property type="match status" value="1"/>
</dbReference>
<feature type="binding site" evidence="7">
    <location>
        <position position="71"/>
    </location>
    <ligand>
        <name>S-adenosyl-L-methionine</name>
        <dbReference type="ChEBI" id="CHEBI:59789"/>
    </ligand>
</feature>
<organism evidence="8 9">
    <name type="scientific">Candidatus Thiodictyon syntrophicum</name>
    <dbReference type="NCBI Taxonomy" id="1166950"/>
    <lineage>
        <taxon>Bacteria</taxon>
        <taxon>Pseudomonadati</taxon>
        <taxon>Pseudomonadota</taxon>
        <taxon>Gammaproteobacteria</taxon>
        <taxon>Chromatiales</taxon>
        <taxon>Chromatiaceae</taxon>
        <taxon>Thiodictyon</taxon>
    </lineage>
</organism>
<feature type="binding site" evidence="7">
    <location>
        <position position="150"/>
    </location>
    <ligand>
        <name>substrate</name>
    </ligand>
</feature>
<evidence type="ECO:0000256" key="4">
    <source>
        <dbReference type="ARBA" id="ARBA00022679"/>
    </source>
</evidence>
<comment type="catalytic activity">
    <reaction evidence="1 7">
        <text>guanosine(46) in tRNA + S-adenosyl-L-methionine = N(7)-methylguanosine(46) in tRNA + S-adenosyl-L-homocysteine</text>
        <dbReference type="Rhea" id="RHEA:42708"/>
        <dbReference type="Rhea" id="RHEA-COMP:10188"/>
        <dbReference type="Rhea" id="RHEA-COMP:10189"/>
        <dbReference type="ChEBI" id="CHEBI:57856"/>
        <dbReference type="ChEBI" id="CHEBI:59789"/>
        <dbReference type="ChEBI" id="CHEBI:74269"/>
        <dbReference type="ChEBI" id="CHEBI:74480"/>
        <dbReference type="EC" id="2.1.1.33"/>
    </reaction>
</comment>
<evidence type="ECO:0000256" key="5">
    <source>
        <dbReference type="ARBA" id="ARBA00022691"/>
    </source>
</evidence>
<dbReference type="UniPathway" id="UPA00989"/>
<dbReference type="OrthoDB" id="9802090at2"/>
<feature type="binding site" evidence="7">
    <location>
        <position position="182"/>
    </location>
    <ligand>
        <name>substrate</name>
    </ligand>
</feature>
<accession>A0A2K8UGB5</accession>
<evidence type="ECO:0000256" key="1">
    <source>
        <dbReference type="ARBA" id="ARBA00000142"/>
    </source>
</evidence>
<dbReference type="NCBIfam" id="TIGR00091">
    <property type="entry name" value="tRNA (guanosine(46)-N7)-methyltransferase TrmB"/>
    <property type="match status" value="1"/>
</dbReference>
<dbReference type="PANTHER" id="PTHR23417:SF14">
    <property type="entry name" value="PENTACOTRIPEPTIDE-REPEAT REGION OF PRORP DOMAIN-CONTAINING PROTEIN"/>
    <property type="match status" value="1"/>
</dbReference>
<sequence>MKQPDEPCAPAGEAPDRRRPVRSFVLRQGRLTVAQERAFVDLWPRYGVDWVPGTLLDLAALFGNERAVVLEIGFGNGDSLAAMAAAEPLRNWLGVEVHAPGVGHLLLETERRGLTNLRVVRHDAVELLAGGLPPASLARVQLFFPDPWPKQRHHKRRILTPAFLDLLARALVPGGVFHAATDWEPYATQMLEVLEAQGSPFVNTAGPDRFAPRPATRPLTRFEQRGERLGHQVRDLVWRRR</sequence>
<dbReference type="PANTHER" id="PTHR23417">
    <property type="entry name" value="3-DEOXY-D-MANNO-OCTULOSONIC-ACID TRANSFERASE/TRNA GUANINE-N 7 - -METHYLTRANSFERASE"/>
    <property type="match status" value="1"/>
</dbReference>
<dbReference type="Proteomes" id="UP000232638">
    <property type="component" value="Chromosome"/>
</dbReference>
<dbReference type="HAMAP" id="MF_01057">
    <property type="entry name" value="tRNA_methyltr_TrmB"/>
    <property type="match status" value="1"/>
</dbReference>
<name>A0A2K8UGB5_9GAMM</name>
<evidence type="ECO:0000313" key="8">
    <source>
        <dbReference type="EMBL" id="AUB84616.1"/>
    </source>
</evidence>
<comment type="function">
    <text evidence="2 7">Catalyzes the formation of N(7)-methylguanine at position 46 (m7G46) in tRNA.</text>
</comment>
<keyword evidence="5 7" id="KW-0949">S-adenosyl-L-methionine</keyword>
<feature type="binding site" evidence="7">
    <location>
        <position position="123"/>
    </location>
    <ligand>
        <name>S-adenosyl-L-methionine</name>
        <dbReference type="ChEBI" id="CHEBI:59789"/>
    </ligand>
</feature>
<proteinExistence type="inferred from homology"/>